<comment type="caution">
    <text evidence="2">The sequence shown here is derived from an EMBL/GenBank/DDBJ whole genome shotgun (WGS) entry which is preliminary data.</text>
</comment>
<sequence>MTTLETDFITGQCLSRFGFFARRNPHSSQTNGSDVPASSKHVSDSGLRSQQDSGQTASFSRDQQHTALNQINPPSPPHPSESRLLFPLKEDHRSS</sequence>
<evidence type="ECO:0000313" key="2">
    <source>
        <dbReference type="EMBL" id="KAJ8396515.1"/>
    </source>
</evidence>
<feature type="compositionally biased region" description="Polar residues" evidence="1">
    <location>
        <begin position="46"/>
        <end position="72"/>
    </location>
</feature>
<dbReference type="Proteomes" id="UP001221898">
    <property type="component" value="Unassembled WGS sequence"/>
</dbReference>
<reference evidence="2" key="1">
    <citation type="journal article" date="2023" name="Science">
        <title>Genome structures resolve the early diversification of teleost fishes.</title>
        <authorList>
            <person name="Parey E."/>
            <person name="Louis A."/>
            <person name="Montfort J."/>
            <person name="Bouchez O."/>
            <person name="Roques C."/>
            <person name="Iampietro C."/>
            <person name="Lluch J."/>
            <person name="Castinel A."/>
            <person name="Donnadieu C."/>
            <person name="Desvignes T."/>
            <person name="Floi Bucao C."/>
            <person name="Jouanno E."/>
            <person name="Wen M."/>
            <person name="Mejri S."/>
            <person name="Dirks R."/>
            <person name="Jansen H."/>
            <person name="Henkel C."/>
            <person name="Chen W.J."/>
            <person name="Zahm M."/>
            <person name="Cabau C."/>
            <person name="Klopp C."/>
            <person name="Thompson A.W."/>
            <person name="Robinson-Rechavi M."/>
            <person name="Braasch I."/>
            <person name="Lecointre G."/>
            <person name="Bobe J."/>
            <person name="Postlethwait J.H."/>
            <person name="Berthelot C."/>
            <person name="Roest Crollius H."/>
            <person name="Guiguen Y."/>
        </authorList>
    </citation>
    <scope>NUCLEOTIDE SEQUENCE</scope>
    <source>
        <strain evidence="2">NC1722</strain>
    </source>
</reference>
<keyword evidence="3" id="KW-1185">Reference proteome</keyword>
<gene>
    <name evidence="2" type="ORF">AAFF_G00018210</name>
</gene>
<accession>A0AAD7S5Y3</accession>
<proteinExistence type="predicted"/>
<name>A0AAD7S5Y3_9TELE</name>
<feature type="region of interest" description="Disordered" evidence="1">
    <location>
        <begin position="22"/>
        <end position="95"/>
    </location>
</feature>
<dbReference type="AlphaFoldDB" id="A0AAD7S5Y3"/>
<evidence type="ECO:0000313" key="3">
    <source>
        <dbReference type="Proteomes" id="UP001221898"/>
    </source>
</evidence>
<protein>
    <submittedName>
        <fullName evidence="2">Uncharacterized protein</fullName>
    </submittedName>
</protein>
<dbReference type="EMBL" id="JAINUG010000106">
    <property type="protein sequence ID" value="KAJ8396515.1"/>
    <property type="molecule type" value="Genomic_DNA"/>
</dbReference>
<evidence type="ECO:0000256" key="1">
    <source>
        <dbReference type="SAM" id="MobiDB-lite"/>
    </source>
</evidence>
<organism evidence="2 3">
    <name type="scientific">Aldrovandia affinis</name>
    <dbReference type="NCBI Taxonomy" id="143900"/>
    <lineage>
        <taxon>Eukaryota</taxon>
        <taxon>Metazoa</taxon>
        <taxon>Chordata</taxon>
        <taxon>Craniata</taxon>
        <taxon>Vertebrata</taxon>
        <taxon>Euteleostomi</taxon>
        <taxon>Actinopterygii</taxon>
        <taxon>Neopterygii</taxon>
        <taxon>Teleostei</taxon>
        <taxon>Notacanthiformes</taxon>
        <taxon>Halosauridae</taxon>
        <taxon>Aldrovandia</taxon>
    </lineage>
</organism>